<comment type="similarity">
    <text evidence="6">Belongs to the TRAFAC class OBG-HflX-like GTPase superfamily. HflX GTPase family.</text>
</comment>
<dbReference type="Proteomes" id="UP000580839">
    <property type="component" value="Unassembled WGS sequence"/>
</dbReference>
<evidence type="ECO:0000256" key="5">
    <source>
        <dbReference type="ARBA" id="ARBA00023134"/>
    </source>
</evidence>
<evidence type="ECO:0000256" key="1">
    <source>
        <dbReference type="ARBA" id="ARBA00022490"/>
    </source>
</evidence>
<dbReference type="PANTHER" id="PTHR10229:SF0">
    <property type="entry name" value="GTP-BINDING PROTEIN 6-RELATED"/>
    <property type="match status" value="1"/>
</dbReference>
<evidence type="ECO:0000256" key="6">
    <source>
        <dbReference type="HAMAP-Rule" id="MF_00900"/>
    </source>
</evidence>
<feature type="binding site" evidence="7">
    <location>
        <begin position="209"/>
        <end position="216"/>
    </location>
    <ligand>
        <name>GTP</name>
        <dbReference type="ChEBI" id="CHEBI:37565"/>
    </ligand>
</feature>
<evidence type="ECO:0000256" key="8">
    <source>
        <dbReference type="PIRSR" id="PIRSR006809-2"/>
    </source>
</evidence>
<dbReference type="InterPro" id="IPR027417">
    <property type="entry name" value="P-loop_NTPase"/>
</dbReference>
<evidence type="ECO:0000313" key="11">
    <source>
        <dbReference type="EMBL" id="NOT33507.1"/>
    </source>
</evidence>
<dbReference type="InterPro" id="IPR025121">
    <property type="entry name" value="GTPase_HflX_N"/>
</dbReference>
<dbReference type="Gene3D" id="3.40.50.300">
    <property type="entry name" value="P-loop containing nucleotide triphosphate hydrolases"/>
    <property type="match status" value="1"/>
</dbReference>
<evidence type="ECO:0000259" key="10">
    <source>
        <dbReference type="PROSITE" id="PS51705"/>
    </source>
</evidence>
<dbReference type="GO" id="GO:0043022">
    <property type="term" value="F:ribosome binding"/>
    <property type="evidence" value="ECO:0007669"/>
    <property type="project" value="TreeGrafter"/>
</dbReference>
<comment type="function">
    <text evidence="6">GTPase that associates with the 50S ribosomal subunit and may have a role during protein synthesis or ribosome biogenesis.</text>
</comment>
<comment type="subcellular location">
    <subcellularLocation>
        <location evidence="6">Cytoplasm</location>
    </subcellularLocation>
    <text evidence="6">May associate with membranes.</text>
</comment>
<dbReference type="PROSITE" id="PS51705">
    <property type="entry name" value="G_HFLX"/>
    <property type="match status" value="1"/>
</dbReference>
<dbReference type="AlphaFoldDB" id="A0A849SKY3"/>
<dbReference type="Pfam" id="PF16360">
    <property type="entry name" value="GTP-bdg_M"/>
    <property type="match status" value="1"/>
</dbReference>
<dbReference type="GO" id="GO:0003924">
    <property type="term" value="F:GTPase activity"/>
    <property type="evidence" value="ECO:0007669"/>
    <property type="project" value="UniProtKB-UniRule"/>
</dbReference>
<feature type="binding site" evidence="7">
    <location>
        <begin position="347"/>
        <end position="349"/>
    </location>
    <ligand>
        <name>GTP</name>
        <dbReference type="ChEBI" id="CHEBI:37565"/>
    </ligand>
</feature>
<reference evidence="11 12" key="1">
    <citation type="submission" date="2020-04" db="EMBL/GenBank/DDBJ databases">
        <title>Metagenomic profiling of ammonia- and methane-oxidizing microorganisms in a Dutch drinking water treatment plant.</title>
        <authorList>
            <person name="Poghosyan L."/>
            <person name="Leucker S."/>
        </authorList>
    </citation>
    <scope>NUCLEOTIDE SEQUENCE [LARGE SCALE GENOMIC DNA]</scope>
    <source>
        <strain evidence="11">S-RSF-IL-03</strain>
    </source>
</reference>
<dbReference type="GO" id="GO:0005525">
    <property type="term" value="F:GTP binding"/>
    <property type="evidence" value="ECO:0007669"/>
    <property type="project" value="UniProtKB-UniRule"/>
</dbReference>
<evidence type="ECO:0000256" key="2">
    <source>
        <dbReference type="ARBA" id="ARBA00022723"/>
    </source>
</evidence>
<dbReference type="CDD" id="cd01878">
    <property type="entry name" value="HflX"/>
    <property type="match status" value="1"/>
</dbReference>
<comment type="cofactor">
    <cofactor evidence="8">
        <name>Mg(2+)</name>
        <dbReference type="ChEBI" id="CHEBI:18420"/>
    </cofactor>
</comment>
<dbReference type="InterPro" id="IPR032305">
    <property type="entry name" value="GTP-bd_M"/>
</dbReference>
<feature type="binding site" evidence="7">
    <location>
        <begin position="256"/>
        <end position="259"/>
    </location>
    <ligand>
        <name>GTP</name>
        <dbReference type="ChEBI" id="CHEBI:37565"/>
    </ligand>
</feature>
<keyword evidence="1 6" id="KW-0963">Cytoplasm</keyword>
<dbReference type="FunFam" id="3.40.50.11060:FF:000001">
    <property type="entry name" value="GTPase HflX"/>
    <property type="match status" value="1"/>
</dbReference>
<dbReference type="Pfam" id="PF01926">
    <property type="entry name" value="MMR_HSR1"/>
    <property type="match status" value="1"/>
</dbReference>
<dbReference type="GO" id="GO:0005737">
    <property type="term" value="C:cytoplasm"/>
    <property type="evidence" value="ECO:0007669"/>
    <property type="project" value="UniProtKB-SubCell"/>
</dbReference>
<dbReference type="GO" id="GO:0046872">
    <property type="term" value="F:metal ion binding"/>
    <property type="evidence" value="ECO:0007669"/>
    <property type="project" value="UniProtKB-KW"/>
</dbReference>
<feature type="domain" description="Hflx-type G" evidence="10">
    <location>
        <begin position="203"/>
        <end position="369"/>
    </location>
</feature>
<evidence type="ECO:0000313" key="12">
    <source>
        <dbReference type="Proteomes" id="UP000580839"/>
    </source>
</evidence>
<dbReference type="PRINTS" id="PR00326">
    <property type="entry name" value="GTP1OBG"/>
</dbReference>
<gene>
    <name evidence="6 11" type="primary">hflX</name>
    <name evidence="11" type="ORF">HOP12_04970</name>
</gene>
<evidence type="ECO:0000256" key="4">
    <source>
        <dbReference type="ARBA" id="ARBA00022842"/>
    </source>
</evidence>
<dbReference type="NCBIfam" id="TIGR03156">
    <property type="entry name" value="GTP_HflX"/>
    <property type="match status" value="1"/>
</dbReference>
<name>A0A849SKY3_UNCEI</name>
<protein>
    <recommendedName>
        <fullName evidence="6">GTPase HflX</fullName>
    </recommendedName>
    <alternativeName>
        <fullName evidence="6">GTP-binding protein HflX</fullName>
    </alternativeName>
</protein>
<dbReference type="InterPro" id="IPR030394">
    <property type="entry name" value="G_HFLX_dom"/>
</dbReference>
<dbReference type="InterPro" id="IPR042108">
    <property type="entry name" value="GTPase_HflX_N_sf"/>
</dbReference>
<feature type="binding site" evidence="7">
    <location>
        <begin position="234"/>
        <end position="238"/>
    </location>
    <ligand>
        <name>GTP</name>
        <dbReference type="ChEBI" id="CHEBI:37565"/>
    </ligand>
</feature>
<dbReference type="InterPro" id="IPR016496">
    <property type="entry name" value="GTPase_HflX"/>
</dbReference>
<dbReference type="SUPFAM" id="SSF52540">
    <property type="entry name" value="P-loop containing nucleoside triphosphate hydrolases"/>
    <property type="match status" value="1"/>
</dbReference>
<dbReference type="InterPro" id="IPR006073">
    <property type="entry name" value="GTP-bd"/>
</dbReference>
<dbReference type="Gene3D" id="6.10.250.2860">
    <property type="match status" value="1"/>
</dbReference>
<dbReference type="HAMAP" id="MF_00900">
    <property type="entry name" value="GTPase_HflX"/>
    <property type="match status" value="1"/>
</dbReference>
<comment type="caution">
    <text evidence="11">The sequence shown here is derived from an EMBL/GenBank/DDBJ whole genome shotgun (WGS) entry which is preliminary data.</text>
</comment>
<keyword evidence="2 8" id="KW-0479">Metal-binding</keyword>
<dbReference type="Pfam" id="PF13167">
    <property type="entry name" value="GTP-bdg_N"/>
    <property type="match status" value="1"/>
</dbReference>
<dbReference type="Gene3D" id="3.40.50.11060">
    <property type="entry name" value="GTPase HflX, N-terminal domain"/>
    <property type="match status" value="1"/>
</dbReference>
<comment type="subunit">
    <text evidence="6">Monomer. Associates with the 50S ribosomal subunit.</text>
</comment>
<feature type="binding site" evidence="7">
    <location>
        <begin position="322"/>
        <end position="325"/>
    </location>
    <ligand>
        <name>GTP</name>
        <dbReference type="ChEBI" id="CHEBI:37565"/>
    </ligand>
</feature>
<evidence type="ECO:0000256" key="3">
    <source>
        <dbReference type="ARBA" id="ARBA00022741"/>
    </source>
</evidence>
<dbReference type="EMBL" id="JABFRW010000052">
    <property type="protein sequence ID" value="NOT33507.1"/>
    <property type="molecule type" value="Genomic_DNA"/>
</dbReference>
<feature type="binding site" evidence="8">
    <location>
        <position position="216"/>
    </location>
    <ligand>
        <name>Mg(2+)</name>
        <dbReference type="ChEBI" id="CHEBI:18420"/>
    </ligand>
</feature>
<keyword evidence="9" id="KW-0175">Coiled coil</keyword>
<evidence type="ECO:0000256" key="9">
    <source>
        <dbReference type="SAM" id="Coils"/>
    </source>
</evidence>
<proteinExistence type="inferred from homology"/>
<keyword evidence="3 6" id="KW-0547">Nucleotide-binding</keyword>
<dbReference type="PANTHER" id="PTHR10229">
    <property type="entry name" value="GTP-BINDING PROTEIN HFLX"/>
    <property type="match status" value="1"/>
</dbReference>
<keyword evidence="4 8" id="KW-0460">Magnesium</keyword>
<feature type="coiled-coil region" evidence="9">
    <location>
        <begin position="164"/>
        <end position="198"/>
    </location>
</feature>
<evidence type="ECO:0000256" key="7">
    <source>
        <dbReference type="PIRSR" id="PIRSR006809-1"/>
    </source>
</evidence>
<feature type="binding site" evidence="8">
    <location>
        <position position="236"/>
    </location>
    <ligand>
        <name>Mg(2+)</name>
        <dbReference type="ChEBI" id="CHEBI:18420"/>
    </ligand>
</feature>
<keyword evidence="5 6" id="KW-0342">GTP-binding</keyword>
<accession>A0A849SKY3</accession>
<organism evidence="11 12">
    <name type="scientific">Eiseniibacteriota bacterium</name>
    <dbReference type="NCBI Taxonomy" id="2212470"/>
    <lineage>
        <taxon>Bacteria</taxon>
        <taxon>Candidatus Eiseniibacteriota</taxon>
    </lineage>
</organism>
<dbReference type="PIRSF" id="PIRSF006809">
    <property type="entry name" value="GTP-binding_hflX_prd"/>
    <property type="match status" value="1"/>
</dbReference>
<sequence length="386" mass="43318">MKREHFEVINPPREERAILVGHSTGSAEDLRRSLEELARLADTAGAIVMGQATQRRGSVHPATFIGKGKVAEVKALSEAHDVDVVIFDDDLSPAQVRNLEKAIDRKVVDRSELILDIFARRARSRESRLQVELAQLEYTFPRLTGMWKHLERQEGGVGTRGPGETQLETDRRLVRDRIARLKRELVAVERERETQRRRRRGEFRAALVGYTNAGKSTLFNALTRSRVFVEDRLFATLDATTRQMVSPERDVALLTDTVGFIRKLPHHLVASFRSTLAETLEADLLLHVVDAADLAFRDHIGAVDGVLEELLVTPQPSMLVFNKIDAVTDETALEAIRAEYPGAVFVSALRGEGLDLLRDRVWQRSRDRAAAKGQARAALENSRSRA</sequence>